<dbReference type="EMBL" id="SZYD01000008">
    <property type="protein sequence ID" value="KAD5508620.1"/>
    <property type="molecule type" value="Genomic_DNA"/>
</dbReference>
<evidence type="ECO:0000313" key="1">
    <source>
        <dbReference type="EMBL" id="KAD5508620.1"/>
    </source>
</evidence>
<evidence type="ECO:0000313" key="2">
    <source>
        <dbReference type="Proteomes" id="UP000326396"/>
    </source>
</evidence>
<keyword evidence="2" id="KW-1185">Reference proteome</keyword>
<comment type="caution">
    <text evidence="1">The sequence shown here is derived from an EMBL/GenBank/DDBJ whole genome shotgun (WGS) entry which is preliminary data.</text>
</comment>
<accession>A0A5N6P070</accession>
<proteinExistence type="predicted"/>
<sequence length="88" mass="10202">MPYSNSINKKGFIFVDDNDSPLPRRPSDLMFSGDILHLREQEGFDIIEDDNTSLSDLGVPNAQEFILIFCEKIRYLQLRCSHLPFFYG</sequence>
<dbReference type="AlphaFoldDB" id="A0A5N6P070"/>
<organism evidence="1 2">
    <name type="scientific">Mikania micrantha</name>
    <name type="common">bitter vine</name>
    <dbReference type="NCBI Taxonomy" id="192012"/>
    <lineage>
        <taxon>Eukaryota</taxon>
        <taxon>Viridiplantae</taxon>
        <taxon>Streptophyta</taxon>
        <taxon>Embryophyta</taxon>
        <taxon>Tracheophyta</taxon>
        <taxon>Spermatophyta</taxon>
        <taxon>Magnoliopsida</taxon>
        <taxon>eudicotyledons</taxon>
        <taxon>Gunneridae</taxon>
        <taxon>Pentapetalae</taxon>
        <taxon>asterids</taxon>
        <taxon>campanulids</taxon>
        <taxon>Asterales</taxon>
        <taxon>Asteraceae</taxon>
        <taxon>Asteroideae</taxon>
        <taxon>Heliantheae alliance</taxon>
        <taxon>Eupatorieae</taxon>
        <taxon>Mikania</taxon>
    </lineage>
</organism>
<dbReference type="Proteomes" id="UP000326396">
    <property type="component" value="Linkage Group LG16"/>
</dbReference>
<reference evidence="1 2" key="1">
    <citation type="submission" date="2019-05" db="EMBL/GenBank/DDBJ databases">
        <title>Mikania micrantha, genome provides insights into the molecular mechanism of rapid growth.</title>
        <authorList>
            <person name="Liu B."/>
        </authorList>
    </citation>
    <scope>NUCLEOTIDE SEQUENCE [LARGE SCALE GENOMIC DNA]</scope>
    <source>
        <strain evidence="1">NLD-2019</strain>
        <tissue evidence="1">Leaf</tissue>
    </source>
</reference>
<name>A0A5N6P070_9ASTR</name>
<gene>
    <name evidence="1" type="ORF">E3N88_16323</name>
</gene>
<protein>
    <submittedName>
        <fullName evidence="1">Uncharacterized protein</fullName>
    </submittedName>
</protein>